<dbReference type="AlphaFoldDB" id="A0A0V8CP22"/>
<organism evidence="9 10">
    <name type="scientific">Lactococcus lactis subsp. lactis</name>
    <name type="common">Streptococcus lactis</name>
    <dbReference type="NCBI Taxonomy" id="1360"/>
    <lineage>
        <taxon>Bacteria</taxon>
        <taxon>Bacillati</taxon>
        <taxon>Bacillota</taxon>
        <taxon>Bacilli</taxon>
        <taxon>Lactobacillales</taxon>
        <taxon>Streptococcaceae</taxon>
        <taxon>Lactococcus</taxon>
    </lineage>
</organism>
<dbReference type="SUPFAM" id="SSF81345">
    <property type="entry name" value="ABC transporter involved in vitamin B12 uptake, BtuC"/>
    <property type="match status" value="1"/>
</dbReference>
<keyword evidence="6 8" id="KW-1133">Transmembrane helix</keyword>
<dbReference type="GO" id="GO:0005886">
    <property type="term" value="C:plasma membrane"/>
    <property type="evidence" value="ECO:0007669"/>
    <property type="project" value="UniProtKB-SubCell"/>
</dbReference>
<dbReference type="InterPro" id="IPR037294">
    <property type="entry name" value="ABC_BtuC-like"/>
</dbReference>
<dbReference type="PROSITE" id="PS51257">
    <property type="entry name" value="PROKAR_LIPOPROTEIN"/>
    <property type="match status" value="1"/>
</dbReference>
<evidence type="ECO:0000256" key="6">
    <source>
        <dbReference type="ARBA" id="ARBA00022989"/>
    </source>
</evidence>
<evidence type="ECO:0000256" key="1">
    <source>
        <dbReference type="ARBA" id="ARBA00004651"/>
    </source>
</evidence>
<feature type="transmembrane region" description="Helical" evidence="8">
    <location>
        <begin position="56"/>
        <end position="76"/>
    </location>
</feature>
<feature type="transmembrane region" description="Helical" evidence="8">
    <location>
        <begin position="88"/>
        <end position="112"/>
    </location>
</feature>
<evidence type="ECO:0000256" key="3">
    <source>
        <dbReference type="ARBA" id="ARBA00022448"/>
    </source>
</evidence>
<evidence type="ECO:0000313" key="9">
    <source>
        <dbReference type="EMBL" id="KSU03043.1"/>
    </source>
</evidence>
<feature type="transmembrane region" description="Helical" evidence="8">
    <location>
        <begin position="192"/>
        <end position="214"/>
    </location>
</feature>
<comment type="similarity">
    <text evidence="2">Belongs to the binding-protein-dependent transport system permease family. FecCD subfamily.</text>
</comment>
<dbReference type="CDD" id="cd06550">
    <property type="entry name" value="TM_ABC_iron-siderophores_like"/>
    <property type="match status" value="1"/>
</dbReference>
<reference evidence="10" key="1">
    <citation type="submission" date="2015-10" db="EMBL/GenBank/DDBJ databases">
        <title>Draft Genome Sequences of 11 Lactococcus lactis subspecies cremoris strains.</title>
        <authorList>
            <person name="Wels M."/>
            <person name="Backus L."/>
            <person name="Boekhorst J."/>
            <person name="Dijkstra A."/>
            <person name="Beerthuizen M."/>
            <person name="Kelly W."/>
            <person name="Siezen R."/>
            <person name="Bachmann H."/>
            <person name="Van Hijum S."/>
        </authorList>
    </citation>
    <scope>NUCLEOTIDE SEQUENCE [LARGE SCALE GENOMIC DNA]</scope>
    <source>
        <strain evidence="10">KF282</strain>
    </source>
</reference>
<proteinExistence type="inferred from homology"/>
<accession>A0A0V8CP22</accession>
<gene>
    <name evidence="9" type="ORF">KF282_2247</name>
</gene>
<evidence type="ECO:0000313" key="10">
    <source>
        <dbReference type="Proteomes" id="UP000053058"/>
    </source>
</evidence>
<feature type="transmembrane region" description="Helical" evidence="8">
    <location>
        <begin position="152"/>
        <end position="172"/>
    </location>
</feature>
<evidence type="ECO:0000256" key="5">
    <source>
        <dbReference type="ARBA" id="ARBA00022692"/>
    </source>
</evidence>
<feature type="transmembrane region" description="Helical" evidence="8">
    <location>
        <begin position="311"/>
        <end position="330"/>
    </location>
</feature>
<keyword evidence="7 8" id="KW-0472">Membrane</keyword>
<dbReference type="Proteomes" id="UP000053058">
    <property type="component" value="Unassembled WGS sequence"/>
</dbReference>
<comment type="caution">
    <text evidence="9">The sequence shown here is derived from an EMBL/GenBank/DDBJ whole genome shotgun (WGS) entry which is preliminary data.</text>
</comment>
<evidence type="ECO:0000256" key="4">
    <source>
        <dbReference type="ARBA" id="ARBA00022475"/>
    </source>
</evidence>
<dbReference type="Gene3D" id="1.10.3470.10">
    <property type="entry name" value="ABC transporter involved in vitamin B12 uptake, BtuC"/>
    <property type="match status" value="1"/>
</dbReference>
<dbReference type="RefSeq" id="WP_058204564.1">
    <property type="nucleotide sequence ID" value="NZ_CP025500.1"/>
</dbReference>
<evidence type="ECO:0000256" key="7">
    <source>
        <dbReference type="ARBA" id="ARBA00023136"/>
    </source>
</evidence>
<keyword evidence="5 8" id="KW-0812">Transmembrane</keyword>
<feature type="transmembrane region" description="Helical" evidence="8">
    <location>
        <begin position="118"/>
        <end position="140"/>
    </location>
</feature>
<sequence>MKKYFVLFCIIGILIMSCYYSLISGTYHISNDQLIGSLFEQNTDSQTLLILWNFRIPRLVVSALVGGSLAIAGYILQTLTRNPIADAGLLGINSGAAFGSVFYYFIVGSYFIDGKELQNISLIIFGILGALSALLLNFSLSMSTSGISMSRFILNGIGINMGFSAMTTYFSLKISNDDYSRVNNWLQGSISQSNWASIHQIFPWILIAFILLLFSQKHLELLRYSDSHLRNIGFSMSYWRLFFIILASILICVSVLSAGNVAFVGLIVPYITLKFFKRSSKLLIPAIFINGMSLVTLCDTFVKNIFAPNELPLNSMIGLIGIPYLILIFINNSNRVGGKKFEKSY</sequence>
<comment type="subcellular location">
    <subcellularLocation>
        <location evidence="1">Cell membrane</location>
        <topology evidence="1">Multi-pass membrane protein</topology>
    </subcellularLocation>
</comment>
<keyword evidence="3" id="KW-0813">Transport</keyword>
<dbReference type="GO" id="GO:0033214">
    <property type="term" value="P:siderophore-iron import into cell"/>
    <property type="evidence" value="ECO:0007669"/>
    <property type="project" value="TreeGrafter"/>
</dbReference>
<evidence type="ECO:0000256" key="8">
    <source>
        <dbReference type="SAM" id="Phobius"/>
    </source>
</evidence>
<dbReference type="PANTHER" id="PTHR30472">
    <property type="entry name" value="FERRIC ENTEROBACTIN TRANSPORT SYSTEM PERMEASE PROTEIN"/>
    <property type="match status" value="1"/>
</dbReference>
<dbReference type="PATRIC" id="fig|1360.105.peg.325"/>
<feature type="transmembrane region" description="Helical" evidence="8">
    <location>
        <begin position="5"/>
        <end position="23"/>
    </location>
</feature>
<keyword evidence="4" id="KW-1003">Cell membrane</keyword>
<protein>
    <submittedName>
        <fullName evidence="9">Ferrichrome transport system permease protein FhuG</fullName>
    </submittedName>
</protein>
<dbReference type="PANTHER" id="PTHR30472:SF24">
    <property type="entry name" value="FERRIC ENTEROBACTIN TRANSPORT SYSTEM PERMEASE PROTEIN FEPG"/>
    <property type="match status" value="1"/>
</dbReference>
<dbReference type="GO" id="GO:0022857">
    <property type="term" value="F:transmembrane transporter activity"/>
    <property type="evidence" value="ECO:0007669"/>
    <property type="project" value="InterPro"/>
</dbReference>
<dbReference type="InterPro" id="IPR000522">
    <property type="entry name" value="ABC_transptr_permease_BtuC"/>
</dbReference>
<evidence type="ECO:0000256" key="2">
    <source>
        <dbReference type="ARBA" id="ARBA00007935"/>
    </source>
</evidence>
<dbReference type="Pfam" id="PF01032">
    <property type="entry name" value="FecCD"/>
    <property type="match status" value="1"/>
</dbReference>
<feature type="transmembrane region" description="Helical" evidence="8">
    <location>
        <begin position="238"/>
        <end position="271"/>
    </location>
</feature>
<feature type="transmembrane region" description="Helical" evidence="8">
    <location>
        <begin position="283"/>
        <end position="302"/>
    </location>
</feature>
<dbReference type="EMBL" id="LKLN01000076">
    <property type="protein sequence ID" value="KSU03043.1"/>
    <property type="molecule type" value="Genomic_DNA"/>
</dbReference>
<name>A0A0V8CP22_LACLL</name>